<dbReference type="Gene3D" id="3.40.50.880">
    <property type="match status" value="1"/>
</dbReference>
<dbReference type="InterPro" id="IPR013529">
    <property type="entry name" value="Glyco_hydro_42_N"/>
</dbReference>
<dbReference type="CDD" id="cd03143">
    <property type="entry name" value="A4_beta-galactosidase_middle_domain"/>
    <property type="match status" value="1"/>
</dbReference>
<accession>A0ABQ2LAT5</accession>
<dbReference type="EMBL" id="BMLN01000012">
    <property type="protein sequence ID" value="GGO06770.1"/>
    <property type="molecule type" value="Genomic_DNA"/>
</dbReference>
<dbReference type="Pfam" id="PF02449">
    <property type="entry name" value="Glyco_hydro_42"/>
    <property type="match status" value="1"/>
</dbReference>
<reference evidence="11" key="1">
    <citation type="journal article" date="2019" name="Int. J. Syst. Evol. Microbiol.">
        <title>The Global Catalogue of Microorganisms (GCM) 10K type strain sequencing project: providing services to taxonomists for standard genome sequencing and annotation.</title>
        <authorList>
            <consortium name="The Broad Institute Genomics Platform"/>
            <consortium name="The Broad Institute Genome Sequencing Center for Infectious Disease"/>
            <person name="Wu L."/>
            <person name="Ma J."/>
        </authorList>
    </citation>
    <scope>NUCLEOTIDE SEQUENCE [LARGE SCALE GENOMIC DNA]</scope>
    <source>
        <strain evidence="11">CGMCC 1.6964</strain>
    </source>
</reference>
<feature type="domain" description="Beta-galactosidase trimerisation" evidence="9">
    <location>
        <begin position="391"/>
        <end position="599"/>
    </location>
</feature>
<dbReference type="Proteomes" id="UP000606653">
    <property type="component" value="Unassembled WGS sequence"/>
</dbReference>
<evidence type="ECO:0000259" key="9">
    <source>
        <dbReference type="Pfam" id="PF08532"/>
    </source>
</evidence>
<dbReference type="InterPro" id="IPR013738">
    <property type="entry name" value="Beta_galactosidase_Trimer"/>
</dbReference>
<keyword evidence="6" id="KW-0862">Zinc</keyword>
<proteinExistence type="inferred from homology"/>
<evidence type="ECO:0000256" key="3">
    <source>
        <dbReference type="ARBA" id="ARBA00012756"/>
    </source>
</evidence>
<evidence type="ECO:0000256" key="4">
    <source>
        <dbReference type="ARBA" id="ARBA00022723"/>
    </source>
</evidence>
<evidence type="ECO:0000256" key="5">
    <source>
        <dbReference type="ARBA" id="ARBA00022801"/>
    </source>
</evidence>
<comment type="catalytic activity">
    <reaction evidence="1">
        <text>Hydrolysis of terminal non-reducing beta-D-galactose residues in beta-D-galactosides.</text>
        <dbReference type="EC" id="3.2.1.23"/>
    </reaction>
</comment>
<dbReference type="Pfam" id="PF08532">
    <property type="entry name" value="Glyco_hydro_42M"/>
    <property type="match status" value="1"/>
</dbReference>
<dbReference type="EC" id="3.2.1.23" evidence="3"/>
<organism evidence="10 11">
    <name type="scientific">Saccharibacillus kuerlensis</name>
    <dbReference type="NCBI Taxonomy" id="459527"/>
    <lineage>
        <taxon>Bacteria</taxon>
        <taxon>Bacillati</taxon>
        <taxon>Bacillota</taxon>
        <taxon>Bacilli</taxon>
        <taxon>Bacillales</taxon>
        <taxon>Paenibacillaceae</taxon>
        <taxon>Saccharibacillus</taxon>
    </lineage>
</organism>
<dbReference type="RefSeq" id="WP_018978139.1">
    <property type="nucleotide sequence ID" value="NZ_BMLN01000012.1"/>
</dbReference>
<evidence type="ECO:0000256" key="6">
    <source>
        <dbReference type="ARBA" id="ARBA00022833"/>
    </source>
</evidence>
<evidence type="ECO:0000313" key="11">
    <source>
        <dbReference type="Proteomes" id="UP000606653"/>
    </source>
</evidence>
<gene>
    <name evidence="10" type="ORF">GCM10010969_34680</name>
</gene>
<dbReference type="InterPro" id="IPR003476">
    <property type="entry name" value="Glyco_hydro_42"/>
</dbReference>
<dbReference type="InterPro" id="IPR029062">
    <property type="entry name" value="Class_I_gatase-like"/>
</dbReference>
<protein>
    <recommendedName>
        <fullName evidence="3">beta-galactosidase</fullName>
        <ecNumber evidence="3">3.2.1.23</ecNumber>
    </recommendedName>
</protein>
<keyword evidence="4" id="KW-0479">Metal-binding</keyword>
<dbReference type="SUPFAM" id="SSF51445">
    <property type="entry name" value="(Trans)glycosidases"/>
    <property type="match status" value="1"/>
</dbReference>
<dbReference type="InterPro" id="IPR017853">
    <property type="entry name" value="GH"/>
</dbReference>
<dbReference type="PANTHER" id="PTHR36447:SF2">
    <property type="entry name" value="BETA-GALACTOSIDASE YESZ"/>
    <property type="match status" value="1"/>
</dbReference>
<evidence type="ECO:0000313" key="10">
    <source>
        <dbReference type="EMBL" id="GGO06770.1"/>
    </source>
</evidence>
<sequence>MERLHYGVAYYDEYMPYDRLDEDIKMMKAAGITVVRIAESTWSTHEPQNGVFDFRSVDRVLDGMHAAGISVIVGTPTYAVPAWMVREHPEVLAETSRGPGKYGARQIMDITSPAYLFYAERIIRKLIGRVCSHPAVIGYQIDNETKHYGTAGPNVQLRFVKAMREKFGGDLNELNRRFGLAYWSNRIDAWEDFPSVLGTINGSLGAEFARFQRQLVTDFLAWQVGIVNEYKKPGQFTTHNFDFDWRGHSYGVQRDVNHFEASKPFDIAGVDIYHPSQSELTGAEISFGGDLTRSLKQSNYLVLETQAQAFPHWTPYPGQLRLLAFSHLASGASMVAYWHWHSIHHSFETYWKGLLSHDLQPNPVYNEAKTIGADFARLNESLVGLRKTNRTAVFVSNEALSAIDWFPLPGGILYNDIVRRCYDALYKLNVGCDFIYPDTDYKVLTEYDLIVVPALYSAPDTLLEKLNDFTKQGGHVVYTFKSGFANSDVQVRTSVQPGIIERSCGVNYQLFVEPKNVRVQLTGELFDTVEEDCIVETWMELLTPTTAEVWARYEHPQWKDYAAITTNRFGEGRATYIGFFPSEGLLLGVFKRVLREAGVWGQDQKLSFPLIVKSGVNAAGCRVRYFLNYSGEPVGFEYGYRDGRELLSGTDLRHGQLLRLPAWGVAIVEDRESAACSAAATEEGAARD</sequence>
<keyword evidence="5" id="KW-0378">Hydrolase</keyword>
<evidence type="ECO:0000256" key="7">
    <source>
        <dbReference type="ARBA" id="ARBA00023295"/>
    </source>
</evidence>
<comment type="caution">
    <text evidence="10">The sequence shown here is derived from an EMBL/GenBank/DDBJ whole genome shotgun (WGS) entry which is preliminary data.</text>
</comment>
<evidence type="ECO:0000256" key="2">
    <source>
        <dbReference type="ARBA" id="ARBA00005940"/>
    </source>
</evidence>
<comment type="similarity">
    <text evidence="2">Belongs to the glycosyl hydrolase 42 family.</text>
</comment>
<name>A0ABQ2LAT5_9BACL</name>
<evidence type="ECO:0000259" key="8">
    <source>
        <dbReference type="Pfam" id="PF02449"/>
    </source>
</evidence>
<feature type="domain" description="Glycoside hydrolase family 42 N-terminal" evidence="8">
    <location>
        <begin position="10"/>
        <end position="376"/>
    </location>
</feature>
<dbReference type="Gene3D" id="3.20.20.80">
    <property type="entry name" value="Glycosidases"/>
    <property type="match status" value="1"/>
</dbReference>
<evidence type="ECO:0000256" key="1">
    <source>
        <dbReference type="ARBA" id="ARBA00001412"/>
    </source>
</evidence>
<dbReference type="PANTHER" id="PTHR36447">
    <property type="entry name" value="BETA-GALACTOSIDASE GANA"/>
    <property type="match status" value="1"/>
</dbReference>
<dbReference type="SUPFAM" id="SSF52317">
    <property type="entry name" value="Class I glutamine amidotransferase-like"/>
    <property type="match status" value="1"/>
</dbReference>
<keyword evidence="7" id="KW-0326">Glycosidase</keyword>
<keyword evidence="11" id="KW-1185">Reference proteome</keyword>